<keyword evidence="6" id="KW-0598">Phosphotransferase system</keyword>
<evidence type="ECO:0000256" key="1">
    <source>
        <dbReference type="ARBA" id="ARBA00004651"/>
    </source>
</evidence>
<organism evidence="15 16">
    <name type="scientific">Staphylococcus pseudintermedius</name>
    <dbReference type="NCBI Taxonomy" id="283734"/>
    <lineage>
        <taxon>Bacteria</taxon>
        <taxon>Bacillati</taxon>
        <taxon>Bacillota</taxon>
        <taxon>Bacilli</taxon>
        <taxon>Bacillales</taxon>
        <taxon>Staphylococcaceae</taxon>
        <taxon>Staphylococcus</taxon>
        <taxon>Staphylococcus intermedius group</taxon>
    </lineage>
</organism>
<evidence type="ECO:0000313" key="15">
    <source>
        <dbReference type="EMBL" id="PWZ76865.1"/>
    </source>
</evidence>
<evidence type="ECO:0000256" key="12">
    <source>
        <dbReference type="SAM" id="Phobius"/>
    </source>
</evidence>
<evidence type="ECO:0000256" key="4">
    <source>
        <dbReference type="ARBA" id="ARBA00022597"/>
    </source>
</evidence>
<protein>
    <submittedName>
        <fullName evidence="15">PTS glucose transporter subunit IIB</fullName>
    </submittedName>
</protein>
<dbReference type="CDD" id="cd00212">
    <property type="entry name" value="PTS_IIB_glc"/>
    <property type="match status" value="1"/>
</dbReference>
<comment type="caution">
    <text evidence="15">The sequence shown here is derived from an EMBL/GenBank/DDBJ whole genome shotgun (WGS) entry which is preliminary data.</text>
</comment>
<accession>A0A317YTL5</accession>
<keyword evidence="8" id="KW-0418">Kinase</keyword>
<feature type="transmembrane region" description="Helical" evidence="12">
    <location>
        <begin position="359"/>
        <end position="383"/>
    </location>
</feature>
<dbReference type="Pfam" id="PF00367">
    <property type="entry name" value="PTS_EIIB"/>
    <property type="match status" value="1"/>
</dbReference>
<dbReference type="PROSITE" id="PS51098">
    <property type="entry name" value="PTS_EIIB_TYPE_1"/>
    <property type="match status" value="1"/>
</dbReference>
<dbReference type="AlphaFoldDB" id="A0A317YTL5"/>
<evidence type="ECO:0000256" key="9">
    <source>
        <dbReference type="ARBA" id="ARBA00022989"/>
    </source>
</evidence>
<feature type="active site" description="Phosphocysteine intermediate; for EIIB activity" evidence="11">
    <location>
        <position position="455"/>
    </location>
</feature>
<keyword evidence="5" id="KW-0808">Transferase</keyword>
<gene>
    <name evidence="15" type="ORF">DD902_01490</name>
</gene>
<dbReference type="GeneID" id="93824386"/>
<evidence type="ECO:0000256" key="5">
    <source>
        <dbReference type="ARBA" id="ARBA00022679"/>
    </source>
</evidence>
<keyword evidence="4 15" id="KW-0762">Sugar transport</keyword>
<dbReference type="GO" id="GO:0009401">
    <property type="term" value="P:phosphoenolpyruvate-dependent sugar phosphotransferase system"/>
    <property type="evidence" value="ECO:0007669"/>
    <property type="project" value="UniProtKB-KW"/>
</dbReference>
<sequence>MNTLFDKAQQFGKSFMLPIAILPAAGLLLGIGGALSNPNTIEAYPFLNIPLLQHLFILMRTAGSIVFQNLSVLFAIGVAVGLARADKGTAGLAAMLGFLIMNATMSGLLTITEQVEAPDQLAKAGQGMVLGIQTVETGVFGGIIVGIITAMLHNQYYKITLPQFLGFFGGSRFIPIVTAFASIVLGLVMFFIWPLFQHAIMGAGQIVKQTGVIGTFLYGFILRMLGPFGLHHIFYLPFWQTALGGSLELNGKLIQGTQNIFFAQLGDPATAHYYEGVSRYMSGRFITMMFGLLGAALAIYHTAKPERKKVVGGLMLSAALTSFLTGITEPLEFSFLFVAPLLYVVHALLDGLAFMMADIFNITVGQTFSGGFIDFILFGVLQGQAKTNYLWIIPIGLVWFALYYVIFRMLIQMFNFKTPGREDETTQQSVQTNERATTIIQGLGGHENIEIVDCCATRLRVTLKDTQKVNESLIQGTEPKGIITKGNGVQIVYGPHVSTIKNEVEEQLEGSH</sequence>
<evidence type="ECO:0000313" key="16">
    <source>
        <dbReference type="Proteomes" id="UP000246800"/>
    </source>
</evidence>
<evidence type="ECO:0000256" key="3">
    <source>
        <dbReference type="ARBA" id="ARBA00022475"/>
    </source>
</evidence>
<evidence type="ECO:0000256" key="11">
    <source>
        <dbReference type="PROSITE-ProRule" id="PRU00421"/>
    </source>
</evidence>
<evidence type="ECO:0000259" key="13">
    <source>
        <dbReference type="PROSITE" id="PS51098"/>
    </source>
</evidence>
<dbReference type="InterPro" id="IPR018113">
    <property type="entry name" value="PTrfase_EIIB_Cys"/>
</dbReference>
<feature type="transmembrane region" description="Helical" evidence="12">
    <location>
        <begin position="15"/>
        <end position="36"/>
    </location>
</feature>
<keyword evidence="9 12" id="KW-1133">Transmembrane helix</keyword>
<dbReference type="Pfam" id="PF02378">
    <property type="entry name" value="PTS_EIIC"/>
    <property type="match status" value="1"/>
</dbReference>
<dbReference type="InterPro" id="IPR001996">
    <property type="entry name" value="PTS_IIB_1"/>
</dbReference>
<dbReference type="PROSITE" id="PS51103">
    <property type="entry name" value="PTS_EIIC_TYPE_1"/>
    <property type="match status" value="1"/>
</dbReference>
<evidence type="ECO:0000256" key="10">
    <source>
        <dbReference type="ARBA" id="ARBA00023136"/>
    </source>
</evidence>
<feature type="transmembrane region" description="Helical" evidence="12">
    <location>
        <begin position="389"/>
        <end position="411"/>
    </location>
</feature>
<keyword evidence="3" id="KW-1003">Cell membrane</keyword>
<dbReference type="RefSeq" id="WP_063278638.1">
    <property type="nucleotide sequence ID" value="NZ_BAAFIY010000010.1"/>
</dbReference>
<feature type="domain" description="PTS EIIB type-1" evidence="13">
    <location>
        <begin position="433"/>
        <end position="512"/>
    </location>
</feature>
<feature type="transmembrane region" description="Helical" evidence="12">
    <location>
        <begin position="285"/>
        <end position="303"/>
    </location>
</feature>
<dbReference type="NCBIfam" id="TIGR00826">
    <property type="entry name" value="EIIB_glc"/>
    <property type="match status" value="1"/>
</dbReference>
<feature type="transmembrane region" description="Helical" evidence="12">
    <location>
        <begin position="130"/>
        <end position="153"/>
    </location>
</feature>
<dbReference type="InterPro" id="IPR050429">
    <property type="entry name" value="PTS_Glucose_EIICBA"/>
</dbReference>
<evidence type="ECO:0000256" key="7">
    <source>
        <dbReference type="ARBA" id="ARBA00022692"/>
    </source>
</evidence>
<dbReference type="InterPro" id="IPR036878">
    <property type="entry name" value="Glu_permease_IIB"/>
</dbReference>
<dbReference type="PANTHER" id="PTHR30009:SF24">
    <property type="entry name" value="PTS SYSTEM, IIBC COMPONENT"/>
    <property type="match status" value="1"/>
</dbReference>
<dbReference type="SUPFAM" id="SSF55604">
    <property type="entry name" value="Glucose permease domain IIB"/>
    <property type="match status" value="1"/>
</dbReference>
<keyword evidence="2" id="KW-0813">Transport</keyword>
<feature type="transmembrane region" description="Helical" evidence="12">
    <location>
        <begin position="57"/>
        <end position="83"/>
    </location>
</feature>
<feature type="transmembrane region" description="Helical" evidence="12">
    <location>
        <begin position="89"/>
        <end position="109"/>
    </location>
</feature>
<comment type="subcellular location">
    <subcellularLocation>
        <location evidence="1">Cell membrane</location>
        <topology evidence="1">Multi-pass membrane protein</topology>
    </subcellularLocation>
</comment>
<proteinExistence type="predicted"/>
<feature type="transmembrane region" description="Helical" evidence="12">
    <location>
        <begin position="310"/>
        <end position="327"/>
    </location>
</feature>
<keyword evidence="7 12" id="KW-0812">Transmembrane</keyword>
<dbReference type="GO" id="GO:0090563">
    <property type="term" value="F:protein-phosphocysteine-sugar phosphotransferase activity"/>
    <property type="evidence" value="ECO:0007669"/>
    <property type="project" value="TreeGrafter"/>
</dbReference>
<feature type="transmembrane region" description="Helical" evidence="12">
    <location>
        <begin position="216"/>
        <end position="238"/>
    </location>
</feature>
<evidence type="ECO:0000256" key="6">
    <source>
        <dbReference type="ARBA" id="ARBA00022683"/>
    </source>
</evidence>
<dbReference type="GO" id="GO:0008982">
    <property type="term" value="F:protein-N(PI)-phosphohistidine-sugar phosphotransferase activity"/>
    <property type="evidence" value="ECO:0007669"/>
    <property type="project" value="InterPro"/>
</dbReference>
<evidence type="ECO:0000256" key="2">
    <source>
        <dbReference type="ARBA" id="ARBA00022448"/>
    </source>
</evidence>
<dbReference type="InterPro" id="IPR003352">
    <property type="entry name" value="PTS_EIIC"/>
</dbReference>
<evidence type="ECO:0000256" key="8">
    <source>
        <dbReference type="ARBA" id="ARBA00022777"/>
    </source>
</evidence>
<evidence type="ECO:0000259" key="14">
    <source>
        <dbReference type="PROSITE" id="PS51103"/>
    </source>
</evidence>
<feature type="domain" description="PTS EIIC type-1" evidence="14">
    <location>
        <begin position="2"/>
        <end position="423"/>
    </location>
</feature>
<keyword evidence="10 12" id="KW-0472">Membrane</keyword>
<dbReference type="Gene3D" id="3.30.1360.60">
    <property type="entry name" value="Glucose permease domain IIB"/>
    <property type="match status" value="1"/>
</dbReference>
<dbReference type="Proteomes" id="UP000246800">
    <property type="component" value="Unassembled WGS sequence"/>
</dbReference>
<dbReference type="PROSITE" id="PS01035">
    <property type="entry name" value="PTS_EIIB_TYPE_1_CYS"/>
    <property type="match status" value="1"/>
</dbReference>
<dbReference type="GO" id="GO:0016301">
    <property type="term" value="F:kinase activity"/>
    <property type="evidence" value="ECO:0007669"/>
    <property type="project" value="UniProtKB-KW"/>
</dbReference>
<dbReference type="GO" id="GO:0005886">
    <property type="term" value="C:plasma membrane"/>
    <property type="evidence" value="ECO:0007669"/>
    <property type="project" value="UniProtKB-SubCell"/>
</dbReference>
<feature type="transmembrane region" description="Helical" evidence="12">
    <location>
        <begin position="173"/>
        <end position="196"/>
    </location>
</feature>
<dbReference type="EMBL" id="QEIT01000009">
    <property type="protein sequence ID" value="PWZ76865.1"/>
    <property type="molecule type" value="Genomic_DNA"/>
</dbReference>
<dbReference type="PANTHER" id="PTHR30009">
    <property type="entry name" value="CYTOCHROME C-TYPE SYNTHESIS PROTEIN AND PTS TRANSMEMBRANE COMPONENT"/>
    <property type="match status" value="1"/>
</dbReference>
<name>A0A317YTL5_STAPS</name>
<reference evidence="15 16" key="1">
    <citation type="journal article" date="2018" name="Vet. Microbiol.">
        <title>Clonal diversity and geographic distribution of methicillin-resistant Staphylococcus pseudintermedius from Australian animals: Discovery of novel sequence types.</title>
        <authorList>
            <person name="Worthing K.A."/>
            <person name="Abraham S."/>
            <person name="Coombs G.W."/>
            <person name="Pang S."/>
            <person name="Saputra S."/>
            <person name="Jordan D."/>
            <person name="Trott D.J."/>
            <person name="Norris J.M."/>
        </authorList>
    </citation>
    <scope>NUCLEOTIDE SEQUENCE [LARGE SCALE GENOMIC DNA]</scope>
    <source>
        <strain evidence="15 16">ST525 1</strain>
    </source>
</reference>
<dbReference type="InterPro" id="IPR013013">
    <property type="entry name" value="PTS_EIIC_1"/>
</dbReference>